<name>A0A6A6H244_VIRVR</name>
<proteinExistence type="predicted"/>
<keyword evidence="2" id="KW-1185">Reference proteome</keyword>
<reference evidence="1" key="1">
    <citation type="journal article" date="2020" name="Stud. Mycol.">
        <title>101 Dothideomycetes genomes: a test case for predicting lifestyles and emergence of pathogens.</title>
        <authorList>
            <person name="Haridas S."/>
            <person name="Albert R."/>
            <person name="Binder M."/>
            <person name="Bloem J."/>
            <person name="Labutti K."/>
            <person name="Salamov A."/>
            <person name="Andreopoulos B."/>
            <person name="Baker S."/>
            <person name="Barry K."/>
            <person name="Bills G."/>
            <person name="Bluhm B."/>
            <person name="Cannon C."/>
            <person name="Castanera R."/>
            <person name="Culley D."/>
            <person name="Daum C."/>
            <person name="Ezra D."/>
            <person name="Gonzalez J."/>
            <person name="Henrissat B."/>
            <person name="Kuo A."/>
            <person name="Liang C."/>
            <person name="Lipzen A."/>
            <person name="Lutzoni F."/>
            <person name="Magnuson J."/>
            <person name="Mondo S."/>
            <person name="Nolan M."/>
            <person name="Ohm R."/>
            <person name="Pangilinan J."/>
            <person name="Park H.-J."/>
            <person name="Ramirez L."/>
            <person name="Alfaro M."/>
            <person name="Sun H."/>
            <person name="Tritt A."/>
            <person name="Yoshinaga Y."/>
            <person name="Zwiers L.-H."/>
            <person name="Turgeon B."/>
            <person name="Goodwin S."/>
            <person name="Spatafora J."/>
            <person name="Crous P."/>
            <person name="Grigoriev I."/>
        </authorList>
    </citation>
    <scope>NUCLEOTIDE SEQUENCE</scope>
    <source>
        <strain evidence="1">Tuck. ex Michener</strain>
    </source>
</reference>
<dbReference type="AlphaFoldDB" id="A0A6A6H244"/>
<gene>
    <name evidence="1" type="ORF">EV356DRAFT_286580</name>
</gene>
<dbReference type="Proteomes" id="UP000800092">
    <property type="component" value="Unassembled WGS sequence"/>
</dbReference>
<evidence type="ECO:0000313" key="2">
    <source>
        <dbReference type="Proteomes" id="UP000800092"/>
    </source>
</evidence>
<accession>A0A6A6H244</accession>
<dbReference type="OrthoDB" id="5389823at2759"/>
<evidence type="ECO:0000313" key="1">
    <source>
        <dbReference type="EMBL" id="KAF2231653.1"/>
    </source>
</evidence>
<sequence>MSVHRSYPANSPIPVMASNRCPQPMPGTPVYGIDTRASVPYSPMMNEAIQYAHNGVEPDCYGGPATYNNWGSPYPYGSQGMGGDYDAYHPIPGPALDEQIRRHNLAVALVNSQLNSSARYGQLQPMMCRDGRFPDDFRLPKTIEEVKVIDPTRLERILHAYGLPTDLRTLRYTSRDRFSPKHAQMAKLATLFDFLGATRLSDHLRRKSALYLPF</sequence>
<dbReference type="EMBL" id="ML991824">
    <property type="protein sequence ID" value="KAF2231653.1"/>
    <property type="molecule type" value="Genomic_DNA"/>
</dbReference>
<organism evidence="1 2">
    <name type="scientific">Viridothelium virens</name>
    <name type="common">Speckled blister lichen</name>
    <name type="synonym">Trypethelium virens</name>
    <dbReference type="NCBI Taxonomy" id="1048519"/>
    <lineage>
        <taxon>Eukaryota</taxon>
        <taxon>Fungi</taxon>
        <taxon>Dikarya</taxon>
        <taxon>Ascomycota</taxon>
        <taxon>Pezizomycotina</taxon>
        <taxon>Dothideomycetes</taxon>
        <taxon>Dothideomycetes incertae sedis</taxon>
        <taxon>Trypetheliales</taxon>
        <taxon>Trypetheliaceae</taxon>
        <taxon>Viridothelium</taxon>
    </lineage>
</organism>
<protein>
    <submittedName>
        <fullName evidence="1">Uncharacterized protein</fullName>
    </submittedName>
</protein>